<organism evidence="1 2">
    <name type="scientific">Campylobacter molothri</name>
    <dbReference type="NCBI Taxonomy" id="1032242"/>
    <lineage>
        <taxon>Bacteria</taxon>
        <taxon>Pseudomonadati</taxon>
        <taxon>Campylobacterota</taxon>
        <taxon>Epsilonproteobacteria</taxon>
        <taxon>Campylobacterales</taxon>
        <taxon>Campylobacteraceae</taxon>
        <taxon>Campylobacter</taxon>
    </lineage>
</organism>
<dbReference type="Proteomes" id="UP001319828">
    <property type="component" value="Unassembled WGS sequence"/>
</dbReference>
<sequence>MKDENFLKYLYKIGRIRKIRKNNILFYEGEKAKHFFILLQGKIRVYKHAKMNKEITLHYFKPFDFIAEMPAFKKINYPASAICEEEGKVLEINFIEFENLCNKNNEFNLILISSLLNKIKILEKKILQNSLDLKTKLLKYILENEKKLDTILQKQIAIDLNVRVQSLSRVLKELKLAKLIDIKKGKIEIINKKILLDEVWQN</sequence>
<comment type="caution">
    <text evidence="1">The sequence shown here is derived from an EMBL/GenBank/DDBJ whole genome shotgun (WGS) entry which is preliminary data.</text>
</comment>
<name>A0ACC5W0E9_9BACT</name>
<gene>
    <name evidence="1" type="ORF">H2252_03420</name>
</gene>
<evidence type="ECO:0000313" key="1">
    <source>
        <dbReference type="EMBL" id="MBZ7974421.1"/>
    </source>
</evidence>
<protein>
    <submittedName>
        <fullName evidence="1">Crp/Fnr family transcriptional regulator</fullName>
    </submittedName>
</protein>
<accession>A0ACC5W0E9</accession>
<keyword evidence="2" id="KW-1185">Reference proteome</keyword>
<dbReference type="EMBL" id="JACHUQ010000004">
    <property type="protein sequence ID" value="MBZ7974421.1"/>
    <property type="molecule type" value="Genomic_DNA"/>
</dbReference>
<reference evidence="1" key="1">
    <citation type="submission" date="2020-07" db="EMBL/GenBank/DDBJ databases">
        <title>Campylobacter molothri sp. nov. isolated from wild birds.</title>
        <authorList>
            <person name="Miller W.G."/>
            <person name="Chapman M.H."/>
            <person name="Yee E."/>
            <person name="Lopes B.S."/>
            <person name="Forbes K.J."/>
        </authorList>
    </citation>
    <scope>NUCLEOTIDE SEQUENCE</scope>
    <source>
        <strain evidence="1">RM9754</strain>
    </source>
</reference>
<proteinExistence type="predicted"/>
<evidence type="ECO:0000313" key="2">
    <source>
        <dbReference type="Proteomes" id="UP001319828"/>
    </source>
</evidence>